<feature type="region of interest" description="Disordered" evidence="1">
    <location>
        <begin position="721"/>
        <end position="776"/>
    </location>
</feature>
<dbReference type="GO" id="GO:0006412">
    <property type="term" value="P:translation"/>
    <property type="evidence" value="ECO:0007669"/>
    <property type="project" value="TreeGrafter"/>
</dbReference>
<dbReference type="InterPro" id="IPR006641">
    <property type="entry name" value="YqgF/RNaseH-like_dom"/>
</dbReference>
<organism evidence="3 4">
    <name type="scientific">Buttiauxella noackiae ATCC 51607</name>
    <dbReference type="NCBI Taxonomy" id="1354255"/>
    <lineage>
        <taxon>Bacteria</taxon>
        <taxon>Pseudomonadati</taxon>
        <taxon>Pseudomonadota</taxon>
        <taxon>Gammaproteobacteria</taxon>
        <taxon>Enterobacterales</taxon>
        <taxon>Enterobacteriaceae</taxon>
        <taxon>Buttiauxella</taxon>
    </lineage>
</organism>
<dbReference type="InterPro" id="IPR010994">
    <property type="entry name" value="RuvA_2-like"/>
</dbReference>
<evidence type="ECO:0000259" key="2">
    <source>
        <dbReference type="PROSITE" id="PS50126"/>
    </source>
</evidence>
<dbReference type="InterPro" id="IPR018974">
    <property type="entry name" value="Tex-like_N"/>
</dbReference>
<dbReference type="GO" id="GO:0003735">
    <property type="term" value="F:structural constituent of ribosome"/>
    <property type="evidence" value="ECO:0007669"/>
    <property type="project" value="TreeGrafter"/>
</dbReference>
<accession>A0A1B7HJG6</accession>
<evidence type="ECO:0000256" key="1">
    <source>
        <dbReference type="SAM" id="MobiDB-lite"/>
    </source>
</evidence>
<dbReference type="Pfam" id="PF00575">
    <property type="entry name" value="S1"/>
    <property type="match status" value="1"/>
</dbReference>
<dbReference type="PATRIC" id="fig|1354255.3.peg.3291"/>
<dbReference type="EMBL" id="LXEO01000049">
    <property type="protein sequence ID" value="OAT15748.1"/>
    <property type="molecule type" value="Genomic_DNA"/>
</dbReference>
<dbReference type="SUPFAM" id="SSF158832">
    <property type="entry name" value="Tex N-terminal region-like"/>
    <property type="match status" value="1"/>
</dbReference>
<gene>
    <name evidence="3" type="ORF">M979_3195</name>
</gene>
<dbReference type="RefSeq" id="WP_064555566.1">
    <property type="nucleotide sequence ID" value="NZ_LXEO01000049.1"/>
</dbReference>
<dbReference type="CDD" id="cd05685">
    <property type="entry name" value="S1_Tex"/>
    <property type="match status" value="1"/>
</dbReference>
<dbReference type="InterPro" id="IPR037027">
    <property type="entry name" value="YqgF/RNaseH-like_dom_sf"/>
</dbReference>
<protein>
    <submittedName>
        <fullName evidence="3">S1 RNA-binding domain-containing transcription accessory protein</fullName>
        <ecNumber evidence="3">3.1.-.-</ecNumber>
    </submittedName>
</protein>
<comment type="caution">
    <text evidence="3">The sequence shown here is derived from an EMBL/GenBank/DDBJ whole genome shotgun (WGS) entry which is preliminary data.</text>
</comment>
<dbReference type="InterPro" id="IPR003029">
    <property type="entry name" value="S1_domain"/>
</dbReference>
<dbReference type="GO" id="GO:0016787">
    <property type="term" value="F:hydrolase activity"/>
    <property type="evidence" value="ECO:0007669"/>
    <property type="project" value="UniProtKB-KW"/>
</dbReference>
<dbReference type="GO" id="GO:0005829">
    <property type="term" value="C:cytosol"/>
    <property type="evidence" value="ECO:0007669"/>
    <property type="project" value="TreeGrafter"/>
</dbReference>
<dbReference type="SUPFAM" id="SSF50249">
    <property type="entry name" value="Nucleic acid-binding proteins"/>
    <property type="match status" value="1"/>
</dbReference>
<sequence length="776" mass="85421">MMNDSLCRIIASELKARNEQVDAAVRLLDEGNTVPFIARYRKEVTGGLDDTQLRQLETRLGYLRELEDRRQTILKSITEQGKLSDELAAAINGTLSKTELEDLYLPYKQKRRTRGQIAIEAGLEPLAELLWNDPSHTPEEAAASYVDADKGVADTKAALDGARYILMERFAEDAALLAKVRNYLWKNAHLVATVVSGKEEEGAKFRDYFDHHEPIATAPSHRALAMFRGRNEGILQLALNADPQHDEPPRESYCEQIIIDHLGLRLNNAPADAWRRAVVSWTWRIKVLMHLETELMGTVRERAEDEAINVFARNLHDLLMAAPAGLRATMGLDPGLRTGVKVAVVDATGKLVATDTIYPHTGQAAKAAVAVAALCEKHNVELVAIGNGTASRETERFFLDVQQQFPKVTAQKVIVSEAGASVYSASELAALEFPDLDVSIRGAVSIARRLQDPLAELVKIDPKSIGVGQYQHDVSQSQLAKKLDAVVEDCVNAVGVDLNTASVPLLTRVAGLTRMMAQNIVNWRDENGRFQNRQQLLKVSRLGPKAFEQCAGFLRINHGDNPLDASTVHPEAYPIVERILAATEQALQDLMGNGEALRGLSPRDFTDERFGVPTVTDIIKELEKPGRDPRPEFKTAKFADGIETMNDLQPGMVLEGAVTNVTNFGAFVDIGVHQDGLVHISSLSDKFIDDPHKVVKAGDIVKVKVMEVDLARKRIALTMRLDEQPGESNRRGSAPREQTERRPAQQQKPRGRENTSSSTGNSAMSDALAAALGKKR</sequence>
<dbReference type="Gene3D" id="1.10.150.310">
    <property type="entry name" value="Tex RuvX-like domain-like"/>
    <property type="match status" value="1"/>
</dbReference>
<dbReference type="GO" id="GO:0003729">
    <property type="term" value="F:mRNA binding"/>
    <property type="evidence" value="ECO:0007669"/>
    <property type="project" value="TreeGrafter"/>
</dbReference>
<dbReference type="InterPro" id="IPR041692">
    <property type="entry name" value="HHH_9"/>
</dbReference>
<dbReference type="InterPro" id="IPR023319">
    <property type="entry name" value="Tex-like_HTH_dom_sf"/>
</dbReference>
<dbReference type="InterPro" id="IPR032639">
    <property type="entry name" value="Tex_YqgF"/>
</dbReference>
<reference evidence="3 4" key="1">
    <citation type="submission" date="2016-04" db="EMBL/GenBank/DDBJ databases">
        <title>ATOL: Assembling a taxonomically balanced genome-scale reconstruction of the evolutionary history of the Enterobacteriaceae.</title>
        <authorList>
            <person name="Plunkett G.III."/>
            <person name="Neeno-Eckwall E.C."/>
            <person name="Glasner J.D."/>
            <person name="Perna N.T."/>
        </authorList>
    </citation>
    <scope>NUCLEOTIDE SEQUENCE [LARGE SCALE GENOMIC DNA]</scope>
    <source>
        <strain evidence="3 4">ATCC 51607</strain>
    </source>
</reference>
<dbReference type="InterPro" id="IPR050437">
    <property type="entry name" value="Ribos_protein_bS1-like"/>
</dbReference>
<feature type="compositionally biased region" description="Polar residues" evidence="1">
    <location>
        <begin position="744"/>
        <end position="764"/>
    </location>
</feature>
<dbReference type="AlphaFoldDB" id="A0A1B7HJG6"/>
<dbReference type="PANTHER" id="PTHR10724:SF10">
    <property type="entry name" value="S1 RNA-BINDING DOMAIN-CONTAINING PROTEIN 1"/>
    <property type="match status" value="1"/>
</dbReference>
<dbReference type="Pfam" id="PF17674">
    <property type="entry name" value="HHH_9"/>
    <property type="match status" value="1"/>
</dbReference>
<dbReference type="FunFam" id="1.10.10.650:FF:000001">
    <property type="entry name" value="S1 RNA-binding domain 1"/>
    <property type="match status" value="1"/>
</dbReference>
<proteinExistence type="predicted"/>
<evidence type="ECO:0000313" key="4">
    <source>
        <dbReference type="Proteomes" id="UP000078286"/>
    </source>
</evidence>
<dbReference type="Proteomes" id="UP000078286">
    <property type="component" value="Unassembled WGS sequence"/>
</dbReference>
<dbReference type="Pfam" id="PF16921">
    <property type="entry name" value="Tex_YqgF"/>
    <property type="match status" value="1"/>
</dbReference>
<dbReference type="Gene3D" id="3.30.420.140">
    <property type="entry name" value="YqgF/RNase H-like domain"/>
    <property type="match status" value="1"/>
</dbReference>
<dbReference type="InterPro" id="IPR055179">
    <property type="entry name" value="Tex-like_central_region"/>
</dbReference>
<dbReference type="GO" id="GO:0006139">
    <property type="term" value="P:nucleobase-containing compound metabolic process"/>
    <property type="evidence" value="ECO:0007669"/>
    <property type="project" value="InterPro"/>
</dbReference>
<keyword evidence="3" id="KW-0378">Hydrolase</keyword>
<dbReference type="InterPro" id="IPR023323">
    <property type="entry name" value="Tex-like_dom_sf"/>
</dbReference>
<evidence type="ECO:0000313" key="3">
    <source>
        <dbReference type="EMBL" id="OAT15748.1"/>
    </source>
</evidence>
<dbReference type="InterPro" id="IPR012340">
    <property type="entry name" value="NA-bd_OB-fold"/>
</dbReference>
<dbReference type="SMART" id="SM00732">
    <property type="entry name" value="YqgFc"/>
    <property type="match status" value="1"/>
</dbReference>
<dbReference type="SUPFAM" id="SSF53098">
    <property type="entry name" value="Ribonuclease H-like"/>
    <property type="match status" value="1"/>
</dbReference>
<dbReference type="Gene3D" id="2.40.50.140">
    <property type="entry name" value="Nucleic acid-binding proteins"/>
    <property type="match status" value="1"/>
</dbReference>
<dbReference type="FunFam" id="1.10.150.310:FF:000001">
    <property type="entry name" value="RNA-binding transcriptional accessory protein"/>
    <property type="match status" value="1"/>
</dbReference>
<dbReference type="EC" id="3.1.-.-" evidence="3"/>
<dbReference type="SMART" id="SM00316">
    <property type="entry name" value="S1"/>
    <property type="match status" value="1"/>
</dbReference>
<dbReference type="SUPFAM" id="SSF47781">
    <property type="entry name" value="RuvA domain 2-like"/>
    <property type="match status" value="2"/>
</dbReference>
<dbReference type="Gene3D" id="1.10.10.650">
    <property type="entry name" value="RuvA domain 2-like"/>
    <property type="match status" value="1"/>
</dbReference>
<dbReference type="PANTHER" id="PTHR10724">
    <property type="entry name" value="30S RIBOSOMAL PROTEIN S1"/>
    <property type="match status" value="1"/>
</dbReference>
<dbReference type="FunFam" id="3.30.420.140:FF:000001">
    <property type="entry name" value="RNA-binding transcriptional accessory protein"/>
    <property type="match status" value="1"/>
</dbReference>
<keyword evidence="4" id="KW-1185">Reference proteome</keyword>
<feature type="domain" description="S1 motif" evidence="2">
    <location>
        <begin position="651"/>
        <end position="720"/>
    </location>
</feature>
<dbReference type="PROSITE" id="PS50126">
    <property type="entry name" value="S1"/>
    <property type="match status" value="1"/>
</dbReference>
<dbReference type="InterPro" id="IPR012337">
    <property type="entry name" value="RNaseH-like_sf"/>
</dbReference>
<dbReference type="Pfam" id="PF22706">
    <property type="entry name" value="Tex_central_region"/>
    <property type="match status" value="1"/>
</dbReference>
<dbReference type="FunFam" id="2.40.50.140:FF:000051">
    <property type="entry name" value="RNA-binding transcriptional accessory protein"/>
    <property type="match status" value="1"/>
</dbReference>
<dbReference type="Gene3D" id="1.10.3500.10">
    <property type="entry name" value="Tex N-terminal region-like"/>
    <property type="match status" value="1"/>
</dbReference>
<name>A0A1B7HJG6_9ENTR</name>
<dbReference type="Pfam" id="PF12836">
    <property type="entry name" value="HHH_3"/>
    <property type="match status" value="1"/>
</dbReference>
<dbReference type="Pfam" id="PF09371">
    <property type="entry name" value="Tex_N"/>
    <property type="match status" value="1"/>
</dbReference>
<dbReference type="InterPro" id="IPR044146">
    <property type="entry name" value="S1_Tex"/>
</dbReference>
<dbReference type="FunFam" id="1.10.3500.10:FF:000002">
    <property type="entry name" value="RNA-binding transcriptional accessory protein"/>
    <property type="match status" value="1"/>
</dbReference>